<organism evidence="3 4">
    <name type="scientific">Nocardioides cavernae</name>
    <dbReference type="NCBI Taxonomy" id="1921566"/>
    <lineage>
        <taxon>Bacteria</taxon>
        <taxon>Bacillati</taxon>
        <taxon>Actinomycetota</taxon>
        <taxon>Actinomycetes</taxon>
        <taxon>Propionibacteriales</taxon>
        <taxon>Nocardioidaceae</taxon>
        <taxon>Nocardioides</taxon>
    </lineage>
</organism>
<dbReference type="InterPro" id="IPR012340">
    <property type="entry name" value="NA-bd_OB-fold"/>
</dbReference>
<dbReference type="SMART" id="SM00955">
    <property type="entry name" value="RNB"/>
    <property type="match status" value="1"/>
</dbReference>
<name>A0A7Y9KV52_9ACTN</name>
<evidence type="ECO:0000313" key="4">
    <source>
        <dbReference type="Proteomes" id="UP000549911"/>
    </source>
</evidence>
<dbReference type="InterPro" id="IPR050180">
    <property type="entry name" value="RNR_Ribonuclease"/>
</dbReference>
<dbReference type="InterPro" id="IPR001900">
    <property type="entry name" value="RNase_II/R"/>
</dbReference>
<dbReference type="SUPFAM" id="SSF50249">
    <property type="entry name" value="Nucleic acid-binding proteins"/>
    <property type="match status" value="1"/>
</dbReference>
<feature type="region of interest" description="Disordered" evidence="1">
    <location>
        <begin position="1"/>
        <end position="20"/>
    </location>
</feature>
<dbReference type="GO" id="GO:0006402">
    <property type="term" value="P:mRNA catabolic process"/>
    <property type="evidence" value="ECO:0007669"/>
    <property type="project" value="TreeGrafter"/>
</dbReference>
<comment type="caution">
    <text evidence="3">The sequence shown here is derived from an EMBL/GenBank/DDBJ whole genome shotgun (WGS) entry which is preliminary data.</text>
</comment>
<protein>
    <submittedName>
        <fullName evidence="3">VacB/RNase II family 3'-5' exoribonuclease</fullName>
    </submittedName>
</protein>
<proteinExistence type="predicted"/>
<dbReference type="EMBL" id="JACCBW010000005">
    <property type="protein sequence ID" value="NYE38533.1"/>
    <property type="molecule type" value="Genomic_DNA"/>
</dbReference>
<dbReference type="Proteomes" id="UP000549911">
    <property type="component" value="Unassembled WGS sequence"/>
</dbReference>
<keyword evidence="4" id="KW-1185">Reference proteome</keyword>
<dbReference type="Pfam" id="PF18614">
    <property type="entry name" value="RNase_II_C_S1"/>
    <property type="match status" value="1"/>
</dbReference>
<accession>A0A7Y9KV52</accession>
<reference evidence="3 4" key="2">
    <citation type="submission" date="2020-08" db="EMBL/GenBank/DDBJ databases">
        <title>The Agave Microbiome: Exploring the role of microbial communities in plant adaptations to desert environments.</title>
        <authorList>
            <person name="Partida-Martinez L.P."/>
        </authorList>
    </citation>
    <scope>NUCLEOTIDE SEQUENCE [LARGE SCALE GENOMIC DNA]</scope>
    <source>
        <strain evidence="3 4">AT2.17</strain>
    </source>
</reference>
<evidence type="ECO:0000256" key="1">
    <source>
        <dbReference type="SAM" id="MobiDB-lite"/>
    </source>
</evidence>
<dbReference type="Pfam" id="PF00773">
    <property type="entry name" value="RNB"/>
    <property type="match status" value="1"/>
</dbReference>
<dbReference type="PANTHER" id="PTHR23355">
    <property type="entry name" value="RIBONUCLEASE"/>
    <property type="match status" value="1"/>
</dbReference>
<dbReference type="GO" id="GO:0003723">
    <property type="term" value="F:RNA binding"/>
    <property type="evidence" value="ECO:0007669"/>
    <property type="project" value="InterPro"/>
</dbReference>
<gene>
    <name evidence="3" type="ORF">F4692_003683</name>
</gene>
<dbReference type="InterPro" id="IPR040596">
    <property type="entry name" value="RNase_II_C_S1"/>
</dbReference>
<dbReference type="AlphaFoldDB" id="A0A7Y9KV52"/>
<sequence length="483" mass="52390">MPSNRVVKVRSTGDSVDAQEMRDGIASIQQELEVSPDFPAAVDEAAAAAAAAPRLPDLDRTDIELVTIDPESARDLDQAMHIERSGDGYVVHYAIADVAAFVTPGDPIDVEAHRRGETLYGASSKIPLHPPVLSEGAASLLPDEVRPALLWTIQVDETGEGTDVTVERALVRSRAKLSYEQVQADVDAGTASPLVQLLQEVGELRLAREAARGGVSLPLPEQELVETGDGHWELEFRRLTPVESWNAQISLLTGMAAASLMVYARVGILRTLPPADPRDVQRLHRTARALGIDWPAEQLYPDFVRTLDPSKPTHAAMVVACTRLLRGAGYVTFNGELPEQAQHSALASEYAHVTAPLRRLADRYAGEICVALCAGDEVPDWVLAALAELPDTMTRSGRRANQYENAVVNLCEAELLHDRVGESFTAVVVDLEEKDRRRGDVTIQDPAIEASVTGDDELPLGEEVTVELVHADPGTRTVEFRLA</sequence>
<reference evidence="3 4" key="1">
    <citation type="submission" date="2020-07" db="EMBL/GenBank/DDBJ databases">
        <authorList>
            <person name="Partida-Martinez L."/>
            <person name="Huntemann M."/>
            <person name="Clum A."/>
            <person name="Wang J."/>
            <person name="Palaniappan K."/>
            <person name="Ritter S."/>
            <person name="Chen I.-M."/>
            <person name="Stamatis D."/>
            <person name="Reddy T."/>
            <person name="O'Malley R."/>
            <person name="Daum C."/>
            <person name="Shapiro N."/>
            <person name="Ivanova N."/>
            <person name="Kyrpides N."/>
            <person name="Woyke T."/>
        </authorList>
    </citation>
    <scope>NUCLEOTIDE SEQUENCE [LARGE SCALE GENOMIC DNA]</scope>
    <source>
        <strain evidence="3 4">AT2.17</strain>
    </source>
</reference>
<evidence type="ECO:0000313" key="3">
    <source>
        <dbReference type="EMBL" id="NYE38533.1"/>
    </source>
</evidence>
<feature type="domain" description="RNB" evidence="2">
    <location>
        <begin position="57"/>
        <end position="375"/>
    </location>
</feature>
<dbReference type="PANTHER" id="PTHR23355:SF9">
    <property type="entry name" value="DIS3-LIKE EXONUCLEASE 2"/>
    <property type="match status" value="1"/>
</dbReference>
<dbReference type="GO" id="GO:0004540">
    <property type="term" value="F:RNA nuclease activity"/>
    <property type="evidence" value="ECO:0007669"/>
    <property type="project" value="InterPro"/>
</dbReference>
<dbReference type="RefSeq" id="WP_179621177.1">
    <property type="nucleotide sequence ID" value="NZ_JACCBW010000005.1"/>
</dbReference>
<evidence type="ECO:0000259" key="2">
    <source>
        <dbReference type="SMART" id="SM00955"/>
    </source>
</evidence>